<dbReference type="InterPro" id="IPR050228">
    <property type="entry name" value="Carboxylesterase_BioH"/>
</dbReference>
<dbReference type="EMBL" id="CP120682">
    <property type="protein sequence ID" value="WKN34120.1"/>
    <property type="molecule type" value="Genomic_DNA"/>
</dbReference>
<dbReference type="PANTHER" id="PTHR43194">
    <property type="entry name" value="HYDROLASE ALPHA/BETA FOLD FAMILY"/>
    <property type="match status" value="1"/>
</dbReference>
<dbReference type="InterPro" id="IPR029058">
    <property type="entry name" value="AB_hydrolase_fold"/>
</dbReference>
<keyword evidence="2 5" id="KW-0378">Hydrolase</keyword>
<dbReference type="Gene3D" id="3.40.50.1820">
    <property type="entry name" value="alpha/beta hydrolase"/>
    <property type="match status" value="1"/>
</dbReference>
<dbReference type="GO" id="GO:0006508">
    <property type="term" value="P:proteolysis"/>
    <property type="evidence" value="ECO:0007669"/>
    <property type="project" value="InterPro"/>
</dbReference>
<evidence type="ECO:0000256" key="1">
    <source>
        <dbReference type="ARBA" id="ARBA00010088"/>
    </source>
</evidence>
<gene>
    <name evidence="5" type="ORF">K4G66_17215</name>
</gene>
<name>A0AA49JEN6_9BACT</name>
<feature type="chain" id="PRO_5041358396" evidence="3">
    <location>
        <begin position="24"/>
        <end position="319"/>
    </location>
</feature>
<dbReference type="Pfam" id="PF00561">
    <property type="entry name" value="Abhydrolase_1"/>
    <property type="match status" value="1"/>
</dbReference>
<dbReference type="AlphaFoldDB" id="A0AA49JEN6"/>
<feature type="domain" description="AB hydrolase-1" evidence="4">
    <location>
        <begin position="52"/>
        <end position="161"/>
    </location>
</feature>
<proteinExistence type="inferred from homology"/>
<reference evidence="5" key="1">
    <citation type="journal article" date="2023" name="Comput. Struct. Biotechnol. J.">
        <title>Discovery of a novel marine Bacteroidetes with a rich repertoire of carbohydrate-active enzymes.</title>
        <authorList>
            <person name="Chen B."/>
            <person name="Liu G."/>
            <person name="Chen Q."/>
            <person name="Wang H."/>
            <person name="Liu L."/>
            <person name="Tang K."/>
        </authorList>
    </citation>
    <scope>NUCLEOTIDE SEQUENCE</scope>
    <source>
        <strain evidence="5">TK19036</strain>
    </source>
</reference>
<evidence type="ECO:0000256" key="2">
    <source>
        <dbReference type="ARBA" id="ARBA00022801"/>
    </source>
</evidence>
<evidence type="ECO:0000313" key="5">
    <source>
        <dbReference type="EMBL" id="WKN34120.1"/>
    </source>
</evidence>
<protein>
    <submittedName>
        <fullName evidence="5">Alpha/beta hydrolase</fullName>
    </submittedName>
</protein>
<reference evidence="5" key="2">
    <citation type="journal article" date="2024" name="Antonie Van Leeuwenhoek">
        <title>Roseihalotalea indica gen. nov., sp. nov., a halophilic Bacteroidetes from mesopelagic Southwest Indian Ocean with higher carbohydrate metabolic potential.</title>
        <authorList>
            <person name="Chen B."/>
            <person name="Zhang M."/>
            <person name="Lin D."/>
            <person name="Ye J."/>
            <person name="Tang K."/>
        </authorList>
    </citation>
    <scope>NUCLEOTIDE SEQUENCE</scope>
    <source>
        <strain evidence="5">TK19036</strain>
    </source>
</reference>
<evidence type="ECO:0000259" key="4">
    <source>
        <dbReference type="Pfam" id="PF00561"/>
    </source>
</evidence>
<dbReference type="InterPro" id="IPR002410">
    <property type="entry name" value="Peptidase_S33"/>
</dbReference>
<dbReference type="InterPro" id="IPR000073">
    <property type="entry name" value="AB_hydrolase_1"/>
</dbReference>
<dbReference type="GO" id="GO:0008233">
    <property type="term" value="F:peptidase activity"/>
    <property type="evidence" value="ECO:0007669"/>
    <property type="project" value="InterPro"/>
</dbReference>
<organism evidence="5">
    <name type="scientific">Roseihalotalea indica</name>
    <dbReference type="NCBI Taxonomy" id="2867963"/>
    <lineage>
        <taxon>Bacteria</taxon>
        <taxon>Pseudomonadati</taxon>
        <taxon>Bacteroidota</taxon>
        <taxon>Cytophagia</taxon>
        <taxon>Cytophagales</taxon>
        <taxon>Catalimonadaceae</taxon>
        <taxon>Roseihalotalea</taxon>
    </lineage>
</organism>
<feature type="signal peptide" evidence="3">
    <location>
        <begin position="1"/>
        <end position="23"/>
    </location>
</feature>
<dbReference type="PANTHER" id="PTHR43194:SF2">
    <property type="entry name" value="PEROXISOMAL MEMBRANE PROTEIN LPX1"/>
    <property type="match status" value="1"/>
</dbReference>
<sequence>MKNNYLCLTSILVVWLTAVGAHAQNPVKLHTSVEIGGINQWVGAKGDDDTKPLLLFLHGGPGFSSRAYSKKFVKRLKKDFIVAQWDQRETGITAAWSPFPDSLTLEMFHNDTEEVVNYLLKKFSKKKLYLVGFSWGGFLGMHFADQHPELLHAYVSVSGAVHNVESDRRTLALMKKKAAEENNTQAIREIAEIEVPFTSWEQLYYQRKWTAYFFAGKASGRQYPKSMFEEWSAKWLPLFMAASRVDFRETVPELHCPVYFFLSHHDYAANYTVAEEYFNQLKAEHKQIVWFDEASHEIPSQVPKQFSEALISIANQPPD</sequence>
<comment type="similarity">
    <text evidence="1">Belongs to the peptidase S33 family.</text>
</comment>
<keyword evidence="3" id="KW-0732">Signal</keyword>
<dbReference type="PRINTS" id="PR00793">
    <property type="entry name" value="PROAMNOPTASE"/>
</dbReference>
<evidence type="ECO:0000256" key="3">
    <source>
        <dbReference type="SAM" id="SignalP"/>
    </source>
</evidence>
<accession>A0AA49JEN6</accession>
<dbReference type="SUPFAM" id="SSF53474">
    <property type="entry name" value="alpha/beta-Hydrolases"/>
    <property type="match status" value="1"/>
</dbReference>